<accession>A0ABQ2T2B8</accession>
<gene>
    <name evidence="1" type="ORF">GCM10010285_30060</name>
</gene>
<keyword evidence="2" id="KW-1185">Reference proteome</keyword>
<dbReference type="EMBL" id="BMTX01000007">
    <property type="protein sequence ID" value="GGS48461.1"/>
    <property type="molecule type" value="Genomic_DNA"/>
</dbReference>
<proteinExistence type="predicted"/>
<organism evidence="1 2">
    <name type="scientific">Streptomyces pseudogriseolus</name>
    <name type="common">Streptomyces gancidicus</name>
    <name type="synonym">Streptomyces rubiginosus</name>
    <dbReference type="NCBI Taxonomy" id="36817"/>
    <lineage>
        <taxon>Bacteria</taxon>
        <taxon>Bacillati</taxon>
        <taxon>Actinomycetota</taxon>
        <taxon>Actinomycetes</taxon>
        <taxon>Kitasatosporales</taxon>
        <taxon>Streptomycetaceae</taxon>
        <taxon>Streptomyces</taxon>
        <taxon>Streptomyces pseudogriseolus group</taxon>
    </lineage>
</organism>
<evidence type="ECO:0000313" key="1">
    <source>
        <dbReference type="EMBL" id="GGS48461.1"/>
    </source>
</evidence>
<sequence length="113" mass="11112">MVGLGNAPAPRGGVAGLGPDAAWRCVRALVTPRAWGDAAGLWLAGRPLGSLGTPAGRGPAAVGCGGGAGVRTGVCGTPVELPRWQGREGDARVCQPFAATTPVANDVSQTGRA</sequence>
<comment type="caution">
    <text evidence="1">The sequence shown here is derived from an EMBL/GenBank/DDBJ whole genome shotgun (WGS) entry which is preliminary data.</text>
</comment>
<reference evidence="2" key="1">
    <citation type="journal article" date="2019" name="Int. J. Syst. Evol. Microbiol.">
        <title>The Global Catalogue of Microorganisms (GCM) 10K type strain sequencing project: providing services to taxonomists for standard genome sequencing and annotation.</title>
        <authorList>
            <consortium name="The Broad Institute Genomics Platform"/>
            <consortium name="The Broad Institute Genome Sequencing Center for Infectious Disease"/>
            <person name="Wu L."/>
            <person name="Ma J."/>
        </authorList>
    </citation>
    <scope>NUCLEOTIDE SEQUENCE [LARGE SCALE GENOMIC DNA]</scope>
    <source>
        <strain evidence="2">JCM 4416</strain>
    </source>
</reference>
<dbReference type="Proteomes" id="UP000597853">
    <property type="component" value="Unassembled WGS sequence"/>
</dbReference>
<protein>
    <submittedName>
        <fullName evidence="1">Uncharacterized protein</fullName>
    </submittedName>
</protein>
<evidence type="ECO:0000313" key="2">
    <source>
        <dbReference type="Proteomes" id="UP000597853"/>
    </source>
</evidence>
<name>A0ABQ2T2B8_STREZ</name>